<feature type="transmembrane region" description="Helical" evidence="1">
    <location>
        <begin position="472"/>
        <end position="497"/>
    </location>
</feature>
<keyword evidence="1" id="KW-1133">Transmembrane helix</keyword>
<name>A0ABT1ZEC0_9MICO</name>
<evidence type="ECO:0000313" key="2">
    <source>
        <dbReference type="EMBL" id="MCS0499048.1"/>
    </source>
</evidence>
<evidence type="ECO:0000313" key="3">
    <source>
        <dbReference type="Proteomes" id="UP001205337"/>
    </source>
</evidence>
<feature type="transmembrane region" description="Helical" evidence="1">
    <location>
        <begin position="695"/>
        <end position="716"/>
    </location>
</feature>
<feature type="transmembrane region" description="Helical" evidence="1">
    <location>
        <begin position="423"/>
        <end position="440"/>
    </location>
</feature>
<comment type="caution">
    <text evidence="2">The sequence shown here is derived from an EMBL/GenBank/DDBJ whole genome shotgun (WGS) entry which is preliminary data.</text>
</comment>
<feature type="transmembrane region" description="Helical" evidence="1">
    <location>
        <begin position="283"/>
        <end position="303"/>
    </location>
</feature>
<feature type="transmembrane region" description="Helical" evidence="1">
    <location>
        <begin position="780"/>
        <end position="804"/>
    </location>
</feature>
<dbReference type="RefSeq" id="WP_258798068.1">
    <property type="nucleotide sequence ID" value="NZ_JANTHX010000005.1"/>
</dbReference>
<gene>
    <name evidence="2" type="ORF">NUH29_05725</name>
</gene>
<organism evidence="2 3">
    <name type="scientific">Protaetiibacter mangrovi</name>
    <dbReference type="NCBI Taxonomy" id="2970926"/>
    <lineage>
        <taxon>Bacteria</taxon>
        <taxon>Bacillati</taxon>
        <taxon>Actinomycetota</taxon>
        <taxon>Actinomycetes</taxon>
        <taxon>Micrococcales</taxon>
        <taxon>Microbacteriaceae</taxon>
        <taxon>Protaetiibacter</taxon>
    </lineage>
</organism>
<feature type="transmembrane region" description="Helical" evidence="1">
    <location>
        <begin position="395"/>
        <end position="417"/>
    </location>
</feature>
<keyword evidence="1" id="KW-0812">Transmembrane</keyword>
<sequence>MRVARALLRRSATQAGALLAALVVSAVGAGSLVTLLAVPSVATDHGVSALLADAEPTAGALRIDTALARDDADSQDARVRDAIASAVGDAPLDTVRAVRSEPVEALVGGAVRQLVLGDQQRLAELSDLVEGSWPASGDEVTIAEPAAEILGAHVGDVVVVAGRTHRIVGIWRARDTADPAWFSETLIASGRAGDAIGPLMVDESDLVALEARPRVSWTLVPRDPDVDVAALDALAPVDARLRAATSGLASGTSFAVTVQGELSATVARARAAADASRVLSDTAAVLVLVAAGLVLGLVARSIGQVRDIEDRLLVARGLGRVHGQLLRLAEASAVVGTGTALGLGAAVIVCASAGADAAAAVPAGVGAGLAGVAVMTAASRSTARRERAVAETESVVPALAVAVAAVFAATTAAAVPASPLRTLVPSLVLVAGVLLLRLLLAPTMRVAERIAARGNGLLPVLPLRQLGRRPRAVASAFVVVALAAGAVAVAGFAAGAVSRDEAAAVRAAVGGDVRIGFGSVDTDPVSASAYAGLTGVTAATEVALVGVDAGSVATTLVIGADDFDTVTGIVPPQDAGLLAVRITPQLAARLGTAPGDEVPLAIPGIRERVTAVVAVVGPVPGIEGSGLLVARDALAARVPDGSPALTVDEVWLAAPAPEAAAVEVRAATDRSATVLTPDGAGTAVATSVGVSAATVAAVLVVLVGVGGFAAASAALARMRRAEVLPLRALGVGSGAQARSRAVELVVTAAAAVLAGALAGAAATAAAGVGSLAGADLLSGVPVLLAACLAVGVVGVAAAAAVSVARRSGPER</sequence>
<keyword evidence="3" id="KW-1185">Reference proteome</keyword>
<feature type="transmembrane region" description="Helical" evidence="1">
    <location>
        <begin position="361"/>
        <end position="383"/>
    </location>
</feature>
<accession>A0ABT1ZEC0</accession>
<feature type="transmembrane region" description="Helical" evidence="1">
    <location>
        <begin position="333"/>
        <end position="355"/>
    </location>
</feature>
<proteinExistence type="predicted"/>
<dbReference type="EMBL" id="JANTHX010000005">
    <property type="protein sequence ID" value="MCS0499048.1"/>
    <property type="molecule type" value="Genomic_DNA"/>
</dbReference>
<evidence type="ECO:0000256" key="1">
    <source>
        <dbReference type="SAM" id="Phobius"/>
    </source>
</evidence>
<reference evidence="2 3" key="1">
    <citation type="submission" date="2022-08" db="EMBL/GenBank/DDBJ databases">
        <authorList>
            <person name="Li F."/>
        </authorList>
    </citation>
    <scope>NUCLEOTIDE SEQUENCE [LARGE SCALE GENOMIC DNA]</scope>
    <source>
        <strain evidence="2 3">10F1B-8-1</strain>
    </source>
</reference>
<evidence type="ECO:0008006" key="4">
    <source>
        <dbReference type="Google" id="ProtNLM"/>
    </source>
</evidence>
<protein>
    <recommendedName>
        <fullName evidence="4">FtsX-like permease family protein</fullName>
    </recommendedName>
</protein>
<feature type="transmembrane region" description="Helical" evidence="1">
    <location>
        <begin position="744"/>
        <end position="768"/>
    </location>
</feature>
<keyword evidence="1" id="KW-0472">Membrane</keyword>
<dbReference type="Proteomes" id="UP001205337">
    <property type="component" value="Unassembled WGS sequence"/>
</dbReference>